<sequence length="56" mass="6092">PLPITSPLQQRSHSVVRVKAVVVVFKLAALSATVSGSVPFRLRWPLSQTLVVVLRS</sequence>
<evidence type="ECO:0000313" key="2">
    <source>
        <dbReference type="Proteomes" id="UP001341840"/>
    </source>
</evidence>
<name>A0ABU6ZWQ7_9FABA</name>
<proteinExistence type="predicted"/>
<gene>
    <name evidence="1" type="ORF">PIB30_102218</name>
</gene>
<accession>A0ABU6ZWQ7</accession>
<feature type="non-terminal residue" evidence="1">
    <location>
        <position position="1"/>
    </location>
</feature>
<reference evidence="1 2" key="1">
    <citation type="journal article" date="2023" name="Plants (Basel)">
        <title>Bridging the Gap: Combining Genomics and Transcriptomics Approaches to Understand Stylosanthes scabra, an Orphan Legume from the Brazilian Caatinga.</title>
        <authorList>
            <person name="Ferreira-Neto J.R.C."/>
            <person name="da Silva M.D."/>
            <person name="Binneck E."/>
            <person name="de Melo N.F."/>
            <person name="da Silva R.H."/>
            <person name="de Melo A.L.T.M."/>
            <person name="Pandolfi V."/>
            <person name="Bustamante F.O."/>
            <person name="Brasileiro-Vidal A.C."/>
            <person name="Benko-Iseppon A.M."/>
        </authorList>
    </citation>
    <scope>NUCLEOTIDE SEQUENCE [LARGE SCALE GENOMIC DNA]</scope>
    <source>
        <tissue evidence="1">Leaves</tissue>
    </source>
</reference>
<keyword evidence="2" id="KW-1185">Reference proteome</keyword>
<evidence type="ECO:0000313" key="1">
    <source>
        <dbReference type="EMBL" id="MED6226300.1"/>
    </source>
</evidence>
<organism evidence="1 2">
    <name type="scientific">Stylosanthes scabra</name>
    <dbReference type="NCBI Taxonomy" id="79078"/>
    <lineage>
        <taxon>Eukaryota</taxon>
        <taxon>Viridiplantae</taxon>
        <taxon>Streptophyta</taxon>
        <taxon>Embryophyta</taxon>
        <taxon>Tracheophyta</taxon>
        <taxon>Spermatophyta</taxon>
        <taxon>Magnoliopsida</taxon>
        <taxon>eudicotyledons</taxon>
        <taxon>Gunneridae</taxon>
        <taxon>Pentapetalae</taxon>
        <taxon>rosids</taxon>
        <taxon>fabids</taxon>
        <taxon>Fabales</taxon>
        <taxon>Fabaceae</taxon>
        <taxon>Papilionoideae</taxon>
        <taxon>50 kb inversion clade</taxon>
        <taxon>dalbergioids sensu lato</taxon>
        <taxon>Dalbergieae</taxon>
        <taxon>Pterocarpus clade</taxon>
        <taxon>Stylosanthes</taxon>
    </lineage>
</organism>
<protein>
    <submittedName>
        <fullName evidence="1">Uncharacterized protein</fullName>
    </submittedName>
</protein>
<dbReference type="Proteomes" id="UP001341840">
    <property type="component" value="Unassembled WGS sequence"/>
</dbReference>
<dbReference type="EMBL" id="JASCZI010274974">
    <property type="protein sequence ID" value="MED6226300.1"/>
    <property type="molecule type" value="Genomic_DNA"/>
</dbReference>
<comment type="caution">
    <text evidence="1">The sequence shown here is derived from an EMBL/GenBank/DDBJ whole genome shotgun (WGS) entry which is preliminary data.</text>
</comment>